<dbReference type="AlphaFoldDB" id="I2N0P1"/>
<accession>I2N0P1</accession>
<evidence type="ECO:0000313" key="3">
    <source>
        <dbReference type="Proteomes" id="UP000005940"/>
    </source>
</evidence>
<feature type="domain" description="DUF6879" evidence="1">
    <location>
        <begin position="6"/>
        <end position="168"/>
    </location>
</feature>
<evidence type="ECO:0000259" key="1">
    <source>
        <dbReference type="Pfam" id="PF21806"/>
    </source>
</evidence>
<reference evidence="2 3" key="1">
    <citation type="journal article" date="2012" name="J. Bacteriol.">
        <title>Draft genome of Streptomyces tsukubaensis NRRL 18488, the producer of the clinically important immunosuppressant tacrolimus (FK506).</title>
        <authorList>
            <person name="Barreiro C."/>
            <person name="Prieto C."/>
            <person name="Sola-Landa A."/>
            <person name="Solera E."/>
            <person name="Martinez-Castro M."/>
            <person name="Perez-Redondo R."/>
            <person name="Garcia-Estrada C."/>
            <person name="Aparicio J.F."/>
            <person name="Fernandez-Martinez L.T."/>
            <person name="Santos-Aberturas J."/>
            <person name="Salehi-Najafabadi Z."/>
            <person name="Rodriguez-Garcia A."/>
            <person name="Tauch A."/>
            <person name="Martin J.F."/>
        </authorList>
    </citation>
    <scope>NUCLEOTIDE SEQUENCE [LARGE SCALE GENOMIC DNA]</scope>
    <source>
        <strain evidence="3">DSM 42081 / NBRC 108919 / NRRL 18488 / 9993</strain>
    </source>
</reference>
<dbReference type="EMBL" id="CP029159">
    <property type="protein sequence ID" value="QKM69138.1"/>
    <property type="molecule type" value="Genomic_DNA"/>
</dbReference>
<evidence type="ECO:0000313" key="2">
    <source>
        <dbReference type="EMBL" id="QKM69138.1"/>
    </source>
</evidence>
<name>I2N0P1_STRT9</name>
<dbReference type="Pfam" id="PF21806">
    <property type="entry name" value="DUF6879"/>
    <property type="match status" value="1"/>
</dbReference>
<dbReference type="InterPro" id="IPR049244">
    <property type="entry name" value="DUF6879"/>
</dbReference>
<organism evidence="2 3">
    <name type="scientific">Streptomyces tsukubensis (strain DSM 42081 / NBRC 108919 / NRRL 18488 / 9993)</name>
    <dbReference type="NCBI Taxonomy" id="1114943"/>
    <lineage>
        <taxon>Bacteria</taxon>
        <taxon>Bacillati</taxon>
        <taxon>Actinomycetota</taxon>
        <taxon>Actinomycetes</taxon>
        <taxon>Kitasatosporales</taxon>
        <taxon>Streptomycetaceae</taxon>
        <taxon>Streptomyces</taxon>
    </lineage>
</organism>
<sequence>MKFPVRELLARAGRSAVHLEMRDSYTPDDPDFLEWLSGRRRTPDTLPEWWWPWHEVVTEAVGRGVVLRRARIVSEPVSDYIRYEHDFTFANVSAGEQVRWLPRRKASDIALPGNDFWLFDDATVIFNHFNGRGEPVGKEITAEQSVVDLCRSAFAAVWEHATPHAEYKPE</sequence>
<dbReference type="Proteomes" id="UP000005940">
    <property type="component" value="Chromosome"/>
</dbReference>
<proteinExistence type="predicted"/>
<gene>
    <name evidence="2" type="ORF">STSU_020185</name>
</gene>
<dbReference type="RefSeq" id="WP_006348532.1">
    <property type="nucleotide sequence ID" value="NZ_CP029159.1"/>
</dbReference>
<keyword evidence="3" id="KW-1185">Reference proteome</keyword>
<protein>
    <recommendedName>
        <fullName evidence="1">DUF6879 domain-containing protein</fullName>
    </recommendedName>
</protein>